<dbReference type="Pfam" id="PF12132">
    <property type="entry name" value="DUF3587"/>
    <property type="match status" value="1"/>
</dbReference>
<evidence type="ECO:0000313" key="1">
    <source>
        <dbReference type="EMBL" id="BAF45701.1"/>
    </source>
</evidence>
<dbReference type="RefSeq" id="YP_001031298.1">
    <property type="nucleotide sequence ID" value="NC_008984.1"/>
</dbReference>
<dbReference type="OrthoDB" id="20at10482"/>
<evidence type="ECO:0000313" key="2">
    <source>
        <dbReference type="Proteomes" id="UP000204242"/>
    </source>
</evidence>
<dbReference type="InterPro" id="IPR021982">
    <property type="entry name" value="REEP_Ichnovirus"/>
</dbReference>
<proteinExistence type="predicted"/>
<organism evidence="1 2">
    <name type="scientific">Ichnoviriform fugitivi</name>
    <dbReference type="NCBI Taxonomy" id="265522"/>
    <lineage>
        <taxon>Viruses</taxon>
        <taxon>Viruses incertae sedis</taxon>
        <taxon>Polydnaviriformidae</taxon>
        <taxon>Ichnoviriform</taxon>
    </lineage>
</organism>
<sequence length="214" mass="24738">MSQVLSTLAPSTLEPDELPVDIILYMSKFLSFANFYRFVQSLWPHQDLSDVIESRLWRMSTHKIAITLFGGKEMELEYNYDPFRPEDTRILINLDTLPPVFGAIAAPTEEQFTTIMNLFNIIKIHVHSESCSKRPEASCQCRWINDNSQDDGAPLEPSTDPCECGYVHYYCSLHVRYWLDFYSATSVLLREMKHFSDVDTTQSFLHVLSNAIHM</sequence>
<accession>A2Q0I6</accession>
<name>A2Q0I6_9VIRU</name>
<protein>
    <submittedName>
        <fullName evidence="1">Repeat element protein-c18.3</fullName>
    </submittedName>
</protein>
<dbReference type="EMBL" id="AB291193">
    <property type="protein sequence ID" value="BAF45701.1"/>
    <property type="molecule type" value="Genomic_DNA"/>
</dbReference>
<dbReference type="Proteomes" id="UP000204242">
    <property type="component" value="Genome"/>
</dbReference>
<reference evidence="1 2" key="1">
    <citation type="journal article" date="2007" name="Virology">
        <title>Shared and species-specific features among ichnovirus genomes.</title>
        <authorList>
            <person name="Tanaka K."/>
            <person name="Lapointe R."/>
            <person name="Barney W.E."/>
            <person name="Makkay A.M."/>
            <person name="Stoltz D."/>
            <person name="Cusson M."/>
            <person name="Webb B.A."/>
        </authorList>
    </citation>
    <scope>NUCLEOTIDE SEQUENCE [LARGE SCALE GENOMIC DNA]</scope>
</reference>
<dbReference type="GeneID" id="5076346"/>
<dbReference type="KEGG" id="vg:5076346"/>